<name>A0A9N8YZ29_9GLOM</name>
<dbReference type="PANTHER" id="PTHR31328">
    <property type="entry name" value="BIOGENESIS OF LYSOSOME-RELATED ORGANELLES COMPLEX 1 SUBUNIT 6"/>
    <property type="match status" value="1"/>
</dbReference>
<dbReference type="AlphaFoldDB" id="A0A9N8YZ29"/>
<protein>
    <submittedName>
        <fullName evidence="3">374_t:CDS:1</fullName>
    </submittedName>
</protein>
<feature type="region of interest" description="Disordered" evidence="2">
    <location>
        <begin position="179"/>
        <end position="242"/>
    </location>
</feature>
<dbReference type="GO" id="GO:0031083">
    <property type="term" value="C:BLOC-1 complex"/>
    <property type="evidence" value="ECO:0007669"/>
    <property type="project" value="TreeGrafter"/>
</dbReference>
<dbReference type="EMBL" id="CAJVPL010000188">
    <property type="protein sequence ID" value="CAG8462003.1"/>
    <property type="molecule type" value="Genomic_DNA"/>
</dbReference>
<evidence type="ECO:0000313" key="3">
    <source>
        <dbReference type="EMBL" id="CAG8462003.1"/>
    </source>
</evidence>
<dbReference type="InterPro" id="IPR028119">
    <property type="entry name" value="Snapin/Pallidin/Snn1"/>
</dbReference>
<evidence type="ECO:0000313" key="4">
    <source>
        <dbReference type="Proteomes" id="UP000789831"/>
    </source>
</evidence>
<sequence>MLQETPIQIALETTSAEALETTANNLEPENIDSYINAHSQTGLSTDPSVTMPMLSEGFLAHWLPLITQAERELEEFEKKQQLLLDDVKNTSNRVENQDNYEYVALTIPEYTNKLQYIRSTILMMLSRSKLLKRRVGQLKSIKDQQIAQVAQIKQRERKFDETVLAAKVVANPEMQTIVLKSSRKKKKETDIKQKDKKGGSSKTGKEKGKKKAETNPHSSVSTIREDDNEGNINTQDVKELPE</sequence>
<organism evidence="3 4">
    <name type="scientific">Ambispora gerdemannii</name>
    <dbReference type="NCBI Taxonomy" id="144530"/>
    <lineage>
        <taxon>Eukaryota</taxon>
        <taxon>Fungi</taxon>
        <taxon>Fungi incertae sedis</taxon>
        <taxon>Mucoromycota</taxon>
        <taxon>Glomeromycotina</taxon>
        <taxon>Glomeromycetes</taxon>
        <taxon>Archaeosporales</taxon>
        <taxon>Ambisporaceae</taxon>
        <taxon>Ambispora</taxon>
    </lineage>
</organism>
<keyword evidence="1" id="KW-0175">Coiled coil</keyword>
<dbReference type="OrthoDB" id="19659at2759"/>
<feature type="compositionally biased region" description="Basic and acidic residues" evidence="2">
    <location>
        <begin position="187"/>
        <end position="214"/>
    </location>
</feature>
<reference evidence="3" key="1">
    <citation type="submission" date="2021-06" db="EMBL/GenBank/DDBJ databases">
        <authorList>
            <person name="Kallberg Y."/>
            <person name="Tangrot J."/>
            <person name="Rosling A."/>
        </authorList>
    </citation>
    <scope>NUCLEOTIDE SEQUENCE</scope>
    <source>
        <strain evidence="3">MT106</strain>
    </source>
</reference>
<gene>
    <name evidence="3" type="ORF">AGERDE_LOCUS2303</name>
</gene>
<dbReference type="Proteomes" id="UP000789831">
    <property type="component" value="Unassembled WGS sequence"/>
</dbReference>
<keyword evidence="4" id="KW-1185">Reference proteome</keyword>
<dbReference type="GO" id="GO:0030133">
    <property type="term" value="C:transport vesicle"/>
    <property type="evidence" value="ECO:0007669"/>
    <property type="project" value="TreeGrafter"/>
</dbReference>
<evidence type="ECO:0000256" key="2">
    <source>
        <dbReference type="SAM" id="MobiDB-lite"/>
    </source>
</evidence>
<proteinExistence type="predicted"/>
<evidence type="ECO:0000256" key="1">
    <source>
        <dbReference type="SAM" id="Coils"/>
    </source>
</evidence>
<feature type="coiled-coil region" evidence="1">
    <location>
        <begin position="66"/>
        <end position="93"/>
    </location>
</feature>
<dbReference type="Pfam" id="PF14712">
    <property type="entry name" value="Snapin_Pallidin"/>
    <property type="match status" value="1"/>
</dbReference>
<comment type="caution">
    <text evidence="3">The sequence shown here is derived from an EMBL/GenBank/DDBJ whole genome shotgun (WGS) entry which is preliminary data.</text>
</comment>
<accession>A0A9N8YZ29</accession>
<dbReference type="PANTHER" id="PTHR31328:SF2">
    <property type="entry name" value="BIOGENESIS OF LYSOSOME-RELATED ORGANELLES COMPLEX 1 SUBUNIT 6"/>
    <property type="match status" value="1"/>
</dbReference>